<evidence type="ECO:0000256" key="2">
    <source>
        <dbReference type="ARBA" id="ARBA00005336"/>
    </source>
</evidence>
<evidence type="ECO:0000256" key="4">
    <source>
        <dbReference type="ARBA" id="ARBA00022801"/>
    </source>
</evidence>
<dbReference type="EMBL" id="BART01006491">
    <property type="protein sequence ID" value="GAG64568.1"/>
    <property type="molecule type" value="Genomic_DNA"/>
</dbReference>
<proteinExistence type="inferred from homology"/>
<gene>
    <name evidence="7" type="ORF">S01H4_14815</name>
</gene>
<dbReference type="PANTHER" id="PTHR30480:SF13">
    <property type="entry name" value="BETA-HEXOSAMINIDASE"/>
    <property type="match status" value="1"/>
</dbReference>
<reference evidence="7" key="1">
    <citation type="journal article" date="2014" name="Front. Microbiol.">
        <title>High frequency of phylogenetically diverse reductive dehalogenase-homologous genes in deep subseafloor sedimentary metagenomes.</title>
        <authorList>
            <person name="Kawai M."/>
            <person name="Futagami T."/>
            <person name="Toyoda A."/>
            <person name="Takaki Y."/>
            <person name="Nishi S."/>
            <person name="Hori S."/>
            <person name="Arai W."/>
            <person name="Tsubouchi T."/>
            <person name="Morono Y."/>
            <person name="Uchiyama I."/>
            <person name="Ito T."/>
            <person name="Fujiyama A."/>
            <person name="Inagaki F."/>
            <person name="Takami H."/>
        </authorList>
    </citation>
    <scope>NUCLEOTIDE SEQUENCE</scope>
    <source>
        <strain evidence="7">Expedition CK06-06</strain>
    </source>
</reference>
<dbReference type="Gene3D" id="3.20.20.300">
    <property type="entry name" value="Glycoside hydrolase, family 3, N-terminal domain"/>
    <property type="match status" value="1"/>
</dbReference>
<dbReference type="PANTHER" id="PTHR30480">
    <property type="entry name" value="BETA-HEXOSAMINIDASE-RELATED"/>
    <property type="match status" value="1"/>
</dbReference>
<protein>
    <recommendedName>
        <fullName evidence="3">beta-N-acetylhexosaminidase</fullName>
        <ecNumber evidence="3">3.2.1.52</ecNumber>
    </recommendedName>
</protein>
<sequence>TIDQAYLVGQNRGKELAELGINLNLAPLLDYNPPATHYKDFIFKRSFQKDPEIIGELAGALTQGQKEAGIFVAMKHFPGYGGISFNPEEKLATLEKIPEISQFQKTTEAFPEMIMTSNVIYEELDENLPFSFSEKGIQFLKNNVEKDCLIISDDLSQNSLLDKFSLKEIVTLPIKAGVDILIFSGWRIPATEGVLALQEAVEVENEEISEKRINQSVLKIIKLKQNLLK</sequence>
<comment type="catalytic activity">
    <reaction evidence="1">
        <text>Hydrolysis of terminal non-reducing N-acetyl-D-hexosamine residues in N-acetyl-beta-D-hexosaminides.</text>
        <dbReference type="EC" id="3.2.1.52"/>
    </reaction>
</comment>
<feature type="domain" description="Glycoside hydrolase family 3 N-terminal" evidence="6">
    <location>
        <begin position="2"/>
        <end position="222"/>
    </location>
</feature>
<dbReference type="GO" id="GO:0009254">
    <property type="term" value="P:peptidoglycan turnover"/>
    <property type="evidence" value="ECO:0007669"/>
    <property type="project" value="TreeGrafter"/>
</dbReference>
<feature type="non-terminal residue" evidence="7">
    <location>
        <position position="1"/>
    </location>
</feature>
<evidence type="ECO:0000256" key="3">
    <source>
        <dbReference type="ARBA" id="ARBA00012663"/>
    </source>
</evidence>
<organism evidence="7">
    <name type="scientific">marine sediment metagenome</name>
    <dbReference type="NCBI Taxonomy" id="412755"/>
    <lineage>
        <taxon>unclassified sequences</taxon>
        <taxon>metagenomes</taxon>
        <taxon>ecological metagenomes</taxon>
    </lineage>
</organism>
<accession>X0ZVQ3</accession>
<dbReference type="GO" id="GO:0004563">
    <property type="term" value="F:beta-N-acetylhexosaminidase activity"/>
    <property type="evidence" value="ECO:0007669"/>
    <property type="project" value="UniProtKB-EC"/>
</dbReference>
<dbReference type="GO" id="GO:0005975">
    <property type="term" value="P:carbohydrate metabolic process"/>
    <property type="evidence" value="ECO:0007669"/>
    <property type="project" value="InterPro"/>
</dbReference>
<dbReference type="InterPro" id="IPR050226">
    <property type="entry name" value="NagZ_Beta-hexosaminidase"/>
</dbReference>
<comment type="caution">
    <text evidence="7">The sequence shown here is derived from an EMBL/GenBank/DDBJ whole genome shotgun (WGS) entry which is preliminary data.</text>
</comment>
<comment type="similarity">
    <text evidence="2">Belongs to the glycosyl hydrolase 3 family.</text>
</comment>
<evidence type="ECO:0000313" key="7">
    <source>
        <dbReference type="EMBL" id="GAG64568.1"/>
    </source>
</evidence>
<dbReference type="InterPro" id="IPR001764">
    <property type="entry name" value="Glyco_hydro_3_N"/>
</dbReference>
<dbReference type="SUPFAM" id="SSF51445">
    <property type="entry name" value="(Trans)glycosidases"/>
    <property type="match status" value="1"/>
</dbReference>
<dbReference type="Pfam" id="PF00933">
    <property type="entry name" value="Glyco_hydro_3"/>
    <property type="match status" value="1"/>
</dbReference>
<evidence type="ECO:0000256" key="1">
    <source>
        <dbReference type="ARBA" id="ARBA00001231"/>
    </source>
</evidence>
<evidence type="ECO:0000259" key="6">
    <source>
        <dbReference type="Pfam" id="PF00933"/>
    </source>
</evidence>
<dbReference type="AlphaFoldDB" id="X0ZVQ3"/>
<dbReference type="InterPro" id="IPR017853">
    <property type="entry name" value="GH"/>
</dbReference>
<dbReference type="EC" id="3.2.1.52" evidence="3"/>
<evidence type="ECO:0000256" key="5">
    <source>
        <dbReference type="ARBA" id="ARBA00023295"/>
    </source>
</evidence>
<dbReference type="InterPro" id="IPR036962">
    <property type="entry name" value="Glyco_hydro_3_N_sf"/>
</dbReference>
<keyword evidence="4" id="KW-0378">Hydrolase</keyword>
<name>X0ZVQ3_9ZZZZ</name>
<keyword evidence="5" id="KW-0326">Glycosidase</keyword>